<gene>
    <name evidence="2" type="ORF">CONLIGDRAFT_640064</name>
</gene>
<accession>A0A1J7IYR6</accession>
<dbReference type="EMBL" id="KV875094">
    <property type="protein sequence ID" value="OIW32895.1"/>
    <property type="molecule type" value="Genomic_DNA"/>
</dbReference>
<keyword evidence="3" id="KW-1185">Reference proteome</keyword>
<organism evidence="2 3">
    <name type="scientific">Coniochaeta ligniaria NRRL 30616</name>
    <dbReference type="NCBI Taxonomy" id="1408157"/>
    <lineage>
        <taxon>Eukaryota</taxon>
        <taxon>Fungi</taxon>
        <taxon>Dikarya</taxon>
        <taxon>Ascomycota</taxon>
        <taxon>Pezizomycotina</taxon>
        <taxon>Sordariomycetes</taxon>
        <taxon>Sordariomycetidae</taxon>
        <taxon>Coniochaetales</taxon>
        <taxon>Coniochaetaceae</taxon>
        <taxon>Coniochaeta</taxon>
    </lineage>
</organism>
<proteinExistence type="predicted"/>
<evidence type="ECO:0000313" key="3">
    <source>
        <dbReference type="Proteomes" id="UP000182658"/>
    </source>
</evidence>
<feature type="compositionally biased region" description="Polar residues" evidence="1">
    <location>
        <begin position="91"/>
        <end position="111"/>
    </location>
</feature>
<feature type="region of interest" description="Disordered" evidence="1">
    <location>
        <begin position="91"/>
        <end position="122"/>
    </location>
</feature>
<reference evidence="2 3" key="1">
    <citation type="submission" date="2016-10" db="EMBL/GenBank/DDBJ databases">
        <title>Draft genome sequence of Coniochaeta ligniaria NRRL30616, a lignocellulolytic fungus for bioabatement of inhibitors in plant biomass hydrolysates.</title>
        <authorList>
            <consortium name="DOE Joint Genome Institute"/>
            <person name="Jimenez D.J."/>
            <person name="Hector R.E."/>
            <person name="Riley R."/>
            <person name="Sun H."/>
            <person name="Grigoriev I.V."/>
            <person name="Van Elsas J.D."/>
            <person name="Nichols N.N."/>
        </authorList>
    </citation>
    <scope>NUCLEOTIDE SEQUENCE [LARGE SCALE GENOMIC DNA]</scope>
    <source>
        <strain evidence="2 3">NRRL 30616</strain>
    </source>
</reference>
<protein>
    <submittedName>
        <fullName evidence="2">Uncharacterized protein</fullName>
    </submittedName>
</protein>
<evidence type="ECO:0000256" key="1">
    <source>
        <dbReference type="SAM" id="MobiDB-lite"/>
    </source>
</evidence>
<feature type="compositionally biased region" description="Low complexity" evidence="1">
    <location>
        <begin position="112"/>
        <end position="122"/>
    </location>
</feature>
<dbReference type="AlphaFoldDB" id="A0A1J7IYR6"/>
<dbReference type="Proteomes" id="UP000182658">
    <property type="component" value="Unassembled WGS sequence"/>
</dbReference>
<name>A0A1J7IYR6_9PEZI</name>
<dbReference type="OrthoDB" id="5242522at2759"/>
<sequence length="276" mass="28287">MHNMRSVYGPVHVLQVMPGNTLHKRQTTVSPTSIPTYASPCSSIAAFSSACSCLGVPRTTITAAAAITTSIWTITETHTPSLPTRVVNITDSQTNTTTARPTASSNSTGIYSNTSVPTTSSPTRILDTTCGETAAPFSLQVSQPGGLLDGWYAFLSGDGVLFTSARSSATSFSVEGSGHLCAVGYEGEFGYPVIAVVTNLSDSGAVWLLDGRRAAAFSEDYVPVECQTGGGGGLACAAGATRNWVGCGLQLDLSSEAGGSVVVDGLNCSAISLEVV</sequence>
<evidence type="ECO:0000313" key="2">
    <source>
        <dbReference type="EMBL" id="OIW32895.1"/>
    </source>
</evidence>
<dbReference type="InParanoid" id="A0A1J7IYR6"/>